<evidence type="ECO:0000313" key="2">
    <source>
        <dbReference type="EMBL" id="MDQ0154785.1"/>
    </source>
</evidence>
<accession>A0ABT9V1N8</accession>
<gene>
    <name evidence="2" type="ORF">J2S07_001089</name>
</gene>
<dbReference type="EMBL" id="JAUSTU010000004">
    <property type="protein sequence ID" value="MDQ0154785.1"/>
    <property type="molecule type" value="Genomic_DNA"/>
</dbReference>
<name>A0ABT9V1N8_9BACL</name>
<dbReference type="Pfam" id="PF18066">
    <property type="entry name" value="Phage_ABA_S"/>
    <property type="match status" value="1"/>
</dbReference>
<keyword evidence="3" id="KW-1185">Reference proteome</keyword>
<comment type="caution">
    <text evidence="2">The sequence shown here is derived from an EMBL/GenBank/DDBJ whole genome shotgun (WGS) entry which is preliminary data.</text>
</comment>
<dbReference type="Proteomes" id="UP001231362">
    <property type="component" value="Unassembled WGS sequence"/>
</dbReference>
<feature type="domain" description="Phage ABA sandwich" evidence="1">
    <location>
        <begin position="6"/>
        <end position="88"/>
    </location>
</feature>
<reference evidence="2 3" key="1">
    <citation type="submission" date="2023-07" db="EMBL/GenBank/DDBJ databases">
        <title>Genomic Encyclopedia of Type Strains, Phase IV (KMG-IV): sequencing the most valuable type-strain genomes for metagenomic binning, comparative biology and taxonomic classification.</title>
        <authorList>
            <person name="Goeker M."/>
        </authorList>
    </citation>
    <scope>NUCLEOTIDE SEQUENCE [LARGE SCALE GENOMIC DNA]</scope>
    <source>
        <strain evidence="2 3">DSM 23948</strain>
    </source>
</reference>
<sequence length="108" mass="12579">MNKTDAIARRILGWALNRWDRWYDSERNVFIHDSDFQPEKNLDHAMIIVERLEQLGFTFKKNGNSEVYFNDVKAKGETLAQAITNAAYSLVEVHSTSSSSNRIWRQLC</sequence>
<evidence type="ECO:0000259" key="1">
    <source>
        <dbReference type="Pfam" id="PF18066"/>
    </source>
</evidence>
<organism evidence="2 3">
    <name type="scientific">Anoxybacillus andreesenii</name>
    <dbReference type="NCBI Taxonomy" id="1325932"/>
    <lineage>
        <taxon>Bacteria</taxon>
        <taxon>Bacillati</taxon>
        <taxon>Bacillota</taxon>
        <taxon>Bacilli</taxon>
        <taxon>Bacillales</taxon>
        <taxon>Anoxybacillaceae</taxon>
        <taxon>Anoxybacillus</taxon>
    </lineage>
</organism>
<proteinExistence type="predicted"/>
<evidence type="ECO:0000313" key="3">
    <source>
        <dbReference type="Proteomes" id="UP001231362"/>
    </source>
</evidence>
<protein>
    <recommendedName>
        <fullName evidence="1">Phage ABA sandwich domain-containing protein</fullName>
    </recommendedName>
</protein>
<dbReference type="RefSeq" id="WP_307149377.1">
    <property type="nucleotide sequence ID" value="NZ_JAUSTU010000004.1"/>
</dbReference>
<dbReference type="InterPro" id="IPR041270">
    <property type="entry name" value="Phage_ABA_S"/>
</dbReference>